<evidence type="ECO:0000256" key="3">
    <source>
        <dbReference type="ARBA" id="ARBA00022491"/>
    </source>
</evidence>
<dbReference type="PROSITE" id="PS00092">
    <property type="entry name" value="N6_MTASE"/>
    <property type="match status" value="1"/>
</dbReference>
<accession>A0A2H0WLQ6</accession>
<dbReference type="Proteomes" id="UP000230353">
    <property type="component" value="Unassembled WGS sequence"/>
</dbReference>
<keyword evidence="12 15" id="KW-0804">Transcription</keyword>
<proteinExistence type="inferred from homology"/>
<feature type="domain" description="DNA methylase N-4/N-6" evidence="18">
    <location>
        <begin position="243"/>
        <end position="497"/>
    </location>
</feature>
<dbReference type="PANTHER" id="PTHR33516:SF2">
    <property type="entry name" value="LEXA REPRESSOR-RELATED"/>
    <property type="match status" value="1"/>
</dbReference>
<dbReference type="InterPro" id="IPR036388">
    <property type="entry name" value="WH-like_DNA-bd_sf"/>
</dbReference>
<comment type="similarity">
    <text evidence="2 15 16">Belongs to the peptidase S24 family.</text>
</comment>
<feature type="domain" description="Peptidase S24/S26A/S26B/S26C" evidence="17">
    <location>
        <begin position="76"/>
        <end position="194"/>
    </location>
</feature>
<dbReference type="Pfam" id="PF00717">
    <property type="entry name" value="Peptidase_S24"/>
    <property type="match status" value="1"/>
</dbReference>
<dbReference type="Gene3D" id="1.10.10.10">
    <property type="entry name" value="Winged helix-like DNA-binding domain superfamily/Winged helix DNA-binding domain"/>
    <property type="match status" value="1"/>
</dbReference>
<comment type="subunit">
    <text evidence="15">Homodimer.</text>
</comment>
<evidence type="ECO:0000256" key="12">
    <source>
        <dbReference type="ARBA" id="ARBA00023163"/>
    </source>
</evidence>
<evidence type="ECO:0000256" key="5">
    <source>
        <dbReference type="ARBA" id="ARBA00022679"/>
    </source>
</evidence>
<dbReference type="SUPFAM" id="SSF46785">
    <property type="entry name" value="Winged helix' DNA-binding domain"/>
    <property type="match status" value="1"/>
</dbReference>
<feature type="site" description="Cleavage; by autolysis" evidence="15">
    <location>
        <begin position="83"/>
        <end position="84"/>
    </location>
</feature>
<evidence type="ECO:0000256" key="13">
    <source>
        <dbReference type="ARBA" id="ARBA00023204"/>
    </source>
</evidence>
<dbReference type="InterPro" id="IPR006200">
    <property type="entry name" value="LexA"/>
</dbReference>
<dbReference type="NCBIfam" id="TIGR00498">
    <property type="entry name" value="lexA"/>
    <property type="match status" value="1"/>
</dbReference>
<keyword evidence="6 15" id="KW-0235">DNA replication</keyword>
<dbReference type="SUPFAM" id="SSF51306">
    <property type="entry name" value="LexA/Signal peptidase"/>
    <property type="match status" value="1"/>
</dbReference>
<comment type="function">
    <text evidence="15">Represses a number of genes involved in the response to DNA damage (SOS response), including recA and lexA. In the presence of single-stranded DNA, RecA interacts with LexA causing an autocatalytic cleavage which disrupts the DNA-binding part of LexA, leading to derepression of the SOS regulon and eventually DNA repair.</text>
</comment>
<dbReference type="CDD" id="cd06529">
    <property type="entry name" value="S24_LexA-like"/>
    <property type="match status" value="1"/>
</dbReference>
<protein>
    <recommendedName>
        <fullName evidence="15">LexA repressor</fullName>
        <ecNumber evidence="15">3.4.21.88</ecNumber>
    </recommendedName>
</protein>
<feature type="active site" description="For autocatalytic cleavage activity" evidence="15">
    <location>
        <position position="158"/>
    </location>
</feature>
<dbReference type="InterPro" id="IPR015927">
    <property type="entry name" value="Peptidase_S24_S26A/B/C"/>
</dbReference>
<comment type="catalytic activity">
    <reaction evidence="15">
        <text>Hydrolysis of Ala-|-Gly bond in repressor LexA.</text>
        <dbReference type="EC" id="3.4.21.88"/>
    </reaction>
</comment>
<evidence type="ECO:0000256" key="4">
    <source>
        <dbReference type="ARBA" id="ARBA00022603"/>
    </source>
</evidence>
<dbReference type="InterPro" id="IPR006197">
    <property type="entry name" value="Peptidase_S24_LexA"/>
</dbReference>
<dbReference type="PANTHER" id="PTHR33516">
    <property type="entry name" value="LEXA REPRESSOR"/>
    <property type="match status" value="1"/>
</dbReference>
<keyword evidence="11 15" id="KW-0238">DNA-binding</keyword>
<keyword evidence="10 15" id="KW-0805">Transcription regulation</keyword>
<dbReference type="GO" id="GO:0008170">
    <property type="term" value="F:N-methyltransferase activity"/>
    <property type="evidence" value="ECO:0007669"/>
    <property type="project" value="InterPro"/>
</dbReference>
<evidence type="ECO:0000259" key="17">
    <source>
        <dbReference type="Pfam" id="PF00717"/>
    </source>
</evidence>
<dbReference type="InterPro" id="IPR050077">
    <property type="entry name" value="LexA_repressor"/>
</dbReference>
<dbReference type="InterPro" id="IPR029063">
    <property type="entry name" value="SAM-dependent_MTases_sf"/>
</dbReference>
<keyword evidence="14 15" id="KW-0742">SOS response</keyword>
<keyword evidence="4" id="KW-0489">Methyltransferase</keyword>
<dbReference type="InterPro" id="IPR002052">
    <property type="entry name" value="DNA_methylase_N6_adenine_CS"/>
</dbReference>
<sequence>MLTKRQKQVLDFISSYHKKNGYAPSLEEIRKKLKVASVSTAHFHVKKLQDLGFIGKQDNRPRSIDIYENEKMVNIPLLGLIAAGQPIEAIQNQNRETIAVPRSKISRNGEFYALRVVGDSMIDENINDGDLVLVKQQDTAENGQKVVALVDNYEATLKKFYKEKNYIRLQPANEKIEPIIIKRNRELTIQGIVIDVIRNEEEIQAEKLLENKEIKRSKKLPLNKIILGDAVEELKKLPNESCDVIIIDPPYNIGKDFGNNLDKRELKEYVSWCKEWINESIRVMKPEGTMFIYGFSEILAYLSIEIPINKRWLIWHYTNKNVASLNFWQRSHEAIICAWKDKPIFNRDDVREPYTEGFLNGAAGKVRKGTVGRFSSNGKETVYNAHAGGALPRDVIKIPALAGGAGMNERWFICKTCKSQVFEPRELKKHTDHEIIKHPTQKPLELSKKLVMSATPKKDGVVLVPFVGTGSECVAAKELEQNYIGFEINPDYIKMAEAYLKNTKVMPKLL</sequence>
<evidence type="ECO:0000313" key="20">
    <source>
        <dbReference type="EMBL" id="PIS13586.1"/>
    </source>
</evidence>
<evidence type="ECO:0000256" key="2">
    <source>
        <dbReference type="ARBA" id="ARBA00007484"/>
    </source>
</evidence>
<feature type="DNA-binding region" description="H-T-H motif" evidence="15">
    <location>
        <begin position="26"/>
        <end position="46"/>
    </location>
</feature>
<dbReference type="HAMAP" id="MF_00015">
    <property type="entry name" value="LexA"/>
    <property type="match status" value="1"/>
</dbReference>
<dbReference type="PRINTS" id="PR00726">
    <property type="entry name" value="LEXASERPTASE"/>
</dbReference>
<name>A0A2H0WLQ6_9BACT</name>
<keyword evidence="9 15" id="KW-0068">Autocatalytic cleavage</keyword>
<evidence type="ECO:0000259" key="19">
    <source>
        <dbReference type="Pfam" id="PF01726"/>
    </source>
</evidence>
<dbReference type="GO" id="GO:0004252">
    <property type="term" value="F:serine-type endopeptidase activity"/>
    <property type="evidence" value="ECO:0007669"/>
    <property type="project" value="UniProtKB-UniRule"/>
</dbReference>
<dbReference type="GO" id="GO:0003677">
    <property type="term" value="F:DNA binding"/>
    <property type="evidence" value="ECO:0007669"/>
    <property type="project" value="UniProtKB-UniRule"/>
</dbReference>
<organism evidence="20 21">
    <name type="scientific">Candidatus Tagabacteria bacterium CG09_land_8_20_14_0_10_41_14</name>
    <dbReference type="NCBI Taxonomy" id="1975021"/>
    <lineage>
        <taxon>Bacteria</taxon>
        <taxon>Candidatus Tagaibacteriota</taxon>
    </lineage>
</organism>
<evidence type="ECO:0000256" key="7">
    <source>
        <dbReference type="ARBA" id="ARBA00022763"/>
    </source>
</evidence>
<dbReference type="EC" id="3.4.21.88" evidence="15"/>
<dbReference type="SUPFAM" id="SSF53335">
    <property type="entry name" value="S-adenosyl-L-methionine-dependent methyltransferases"/>
    <property type="match status" value="1"/>
</dbReference>
<dbReference type="CDD" id="cd02440">
    <property type="entry name" value="AdoMet_MTases"/>
    <property type="match status" value="1"/>
</dbReference>
<dbReference type="InterPro" id="IPR001091">
    <property type="entry name" value="RM_Methyltransferase"/>
</dbReference>
<dbReference type="Pfam" id="PF01555">
    <property type="entry name" value="N6_N4_Mtase"/>
    <property type="match status" value="1"/>
</dbReference>
<evidence type="ECO:0000256" key="10">
    <source>
        <dbReference type="ARBA" id="ARBA00023015"/>
    </source>
</evidence>
<dbReference type="InterPro" id="IPR006199">
    <property type="entry name" value="LexA_DNA-bd_dom"/>
</dbReference>
<evidence type="ECO:0000256" key="14">
    <source>
        <dbReference type="ARBA" id="ARBA00023236"/>
    </source>
</evidence>
<dbReference type="GO" id="GO:0032259">
    <property type="term" value="P:methylation"/>
    <property type="evidence" value="ECO:0007669"/>
    <property type="project" value="UniProtKB-KW"/>
</dbReference>
<dbReference type="EMBL" id="PEZL01000013">
    <property type="protein sequence ID" value="PIS13586.1"/>
    <property type="molecule type" value="Genomic_DNA"/>
</dbReference>
<reference evidence="21" key="1">
    <citation type="submission" date="2017-09" db="EMBL/GenBank/DDBJ databases">
        <title>Depth-based differentiation of microbial function through sediment-hosted aquifers and enrichment of novel symbionts in the deep terrestrial subsurface.</title>
        <authorList>
            <person name="Probst A.J."/>
            <person name="Ladd B."/>
            <person name="Jarett J.K."/>
            <person name="Geller-Mcgrath D.E."/>
            <person name="Sieber C.M.K."/>
            <person name="Emerson J.B."/>
            <person name="Anantharaman K."/>
            <person name="Thomas B.C."/>
            <person name="Malmstrom R."/>
            <person name="Stieglmeier M."/>
            <person name="Klingl A."/>
            <person name="Woyke T."/>
            <person name="Ryan C.M."/>
            <person name="Banfield J.F."/>
        </authorList>
    </citation>
    <scope>NUCLEOTIDE SEQUENCE [LARGE SCALE GENOMIC DNA]</scope>
</reference>
<comment type="caution">
    <text evidence="20">The sequence shown here is derived from an EMBL/GenBank/DDBJ whole genome shotgun (WGS) entry which is preliminary data.</text>
</comment>
<evidence type="ECO:0000313" key="21">
    <source>
        <dbReference type="Proteomes" id="UP000230353"/>
    </source>
</evidence>
<dbReference type="Gene3D" id="3.40.50.150">
    <property type="entry name" value="Vaccinia Virus protein VP39"/>
    <property type="match status" value="1"/>
</dbReference>
<dbReference type="GO" id="GO:0009432">
    <property type="term" value="P:SOS response"/>
    <property type="evidence" value="ECO:0007669"/>
    <property type="project" value="UniProtKB-UniRule"/>
</dbReference>
<gene>
    <name evidence="15" type="primary">lexA</name>
    <name evidence="20" type="ORF">COT67_00955</name>
</gene>
<feature type="active site" description="For autocatalytic cleavage activity" evidence="15">
    <location>
        <position position="120"/>
    </location>
</feature>
<dbReference type="Pfam" id="PF01726">
    <property type="entry name" value="LexA_DNA_bind"/>
    <property type="match status" value="1"/>
</dbReference>
<evidence type="ECO:0000256" key="16">
    <source>
        <dbReference type="RuleBase" id="RU003991"/>
    </source>
</evidence>
<keyword evidence="5" id="KW-0808">Transferase</keyword>
<keyword evidence="7 15" id="KW-0227">DNA damage</keyword>
<evidence type="ECO:0000256" key="11">
    <source>
        <dbReference type="ARBA" id="ARBA00023125"/>
    </source>
</evidence>
<dbReference type="InterPro" id="IPR039418">
    <property type="entry name" value="LexA-like"/>
</dbReference>
<keyword evidence="13 15" id="KW-0234">DNA repair</keyword>
<comment type="similarity">
    <text evidence="1">Belongs to the N(4)/N(6)-methyltransferase family.</text>
</comment>
<keyword evidence="3 15" id="KW-0678">Repressor</keyword>
<dbReference type="GO" id="GO:0006281">
    <property type="term" value="P:DNA repair"/>
    <property type="evidence" value="ECO:0007669"/>
    <property type="project" value="UniProtKB-UniRule"/>
</dbReference>
<dbReference type="InterPro" id="IPR002941">
    <property type="entry name" value="DNA_methylase_N4/N6"/>
</dbReference>
<dbReference type="GO" id="GO:0045892">
    <property type="term" value="P:negative regulation of DNA-templated transcription"/>
    <property type="evidence" value="ECO:0007669"/>
    <property type="project" value="UniProtKB-UniRule"/>
</dbReference>
<dbReference type="AlphaFoldDB" id="A0A2H0WLQ6"/>
<dbReference type="GO" id="GO:0006260">
    <property type="term" value="P:DNA replication"/>
    <property type="evidence" value="ECO:0007669"/>
    <property type="project" value="UniProtKB-UniRule"/>
</dbReference>
<dbReference type="InterPro" id="IPR036390">
    <property type="entry name" value="WH_DNA-bd_sf"/>
</dbReference>
<evidence type="ECO:0000256" key="6">
    <source>
        <dbReference type="ARBA" id="ARBA00022705"/>
    </source>
</evidence>
<dbReference type="Gene3D" id="2.10.109.10">
    <property type="entry name" value="Umud Fragment, subunit A"/>
    <property type="match status" value="1"/>
</dbReference>
<evidence type="ECO:0000256" key="9">
    <source>
        <dbReference type="ARBA" id="ARBA00022813"/>
    </source>
</evidence>
<keyword evidence="8 15" id="KW-0378">Hydrolase</keyword>
<dbReference type="PRINTS" id="PR00508">
    <property type="entry name" value="S21N4MTFRASE"/>
</dbReference>
<dbReference type="GO" id="GO:0006508">
    <property type="term" value="P:proteolysis"/>
    <property type="evidence" value="ECO:0007669"/>
    <property type="project" value="InterPro"/>
</dbReference>
<evidence type="ECO:0000256" key="15">
    <source>
        <dbReference type="HAMAP-Rule" id="MF_00015"/>
    </source>
</evidence>
<dbReference type="InterPro" id="IPR036286">
    <property type="entry name" value="LexA/Signal_pep-like_sf"/>
</dbReference>
<evidence type="ECO:0000256" key="1">
    <source>
        <dbReference type="ARBA" id="ARBA00006594"/>
    </source>
</evidence>
<evidence type="ECO:0000256" key="8">
    <source>
        <dbReference type="ARBA" id="ARBA00022801"/>
    </source>
</evidence>
<dbReference type="FunFam" id="2.10.109.10:FF:000001">
    <property type="entry name" value="LexA repressor"/>
    <property type="match status" value="1"/>
</dbReference>
<feature type="domain" description="LexA repressor DNA-binding" evidence="19">
    <location>
        <begin position="2"/>
        <end position="62"/>
    </location>
</feature>
<evidence type="ECO:0000259" key="18">
    <source>
        <dbReference type="Pfam" id="PF01555"/>
    </source>
</evidence>